<reference evidence="2 3" key="1">
    <citation type="submission" date="2018-07" db="EMBL/GenBank/DDBJ databases">
        <title>Chitinophaga K2CV101002-2 sp. nov., isolated from a monsoon evergreen broad-leaved forest soil.</title>
        <authorList>
            <person name="Lv Y."/>
        </authorList>
    </citation>
    <scope>NUCLEOTIDE SEQUENCE [LARGE SCALE GENOMIC DNA]</scope>
    <source>
        <strain evidence="2 3">GDMCC 1.1288</strain>
    </source>
</reference>
<comment type="caution">
    <text evidence="2">The sequence shown here is derived from an EMBL/GenBank/DDBJ whole genome shotgun (WGS) entry which is preliminary data.</text>
</comment>
<dbReference type="Gene3D" id="3.40.50.1820">
    <property type="entry name" value="alpha/beta hydrolase"/>
    <property type="match status" value="1"/>
</dbReference>
<dbReference type="RefSeq" id="WP_116973534.1">
    <property type="nucleotide sequence ID" value="NZ_QPMM01000001.1"/>
</dbReference>
<gene>
    <name evidence="2" type="ORF">DVR12_00710</name>
</gene>
<name>A0A3E1YG47_9BACT</name>
<feature type="domain" description="Serine aminopeptidase S33" evidence="1">
    <location>
        <begin position="70"/>
        <end position="181"/>
    </location>
</feature>
<dbReference type="AlphaFoldDB" id="A0A3E1YG47"/>
<proteinExistence type="predicted"/>
<dbReference type="GO" id="GO:0016787">
    <property type="term" value="F:hydrolase activity"/>
    <property type="evidence" value="ECO:0007669"/>
    <property type="project" value="UniProtKB-KW"/>
</dbReference>
<dbReference type="OrthoDB" id="9777090at2"/>
<sequence>MKWFKRIALSLLGLYILICTLVYFFQEHLIFFPEKLPQDYKFQFNEPFIEKSIIVDKGIILNGLLFRTPNSKGCVFYLHGNGGSIRNWGEKVQPYLDLDYDVFLLDYRGYGKSNGTISNENTLYKDIQVAYDSIVHIYPEDKITVLGYSLGTGLAANLVSKNHPKQLILLAPYYSFSQMAKEHFPFLPKALIRYHFPTWEYLKQIKAPVTVFHGDIDEVINCSNSTELLKPYLKQEDHLYVLRNQQHDGITDNISYLGFLQQLLP</sequence>
<dbReference type="SUPFAM" id="SSF53474">
    <property type="entry name" value="alpha/beta-Hydrolases"/>
    <property type="match status" value="1"/>
</dbReference>
<keyword evidence="2" id="KW-0378">Hydrolase</keyword>
<organism evidence="2 3">
    <name type="scientific">Chitinophaga silvatica</name>
    <dbReference type="NCBI Taxonomy" id="2282649"/>
    <lineage>
        <taxon>Bacteria</taxon>
        <taxon>Pseudomonadati</taxon>
        <taxon>Bacteroidota</taxon>
        <taxon>Chitinophagia</taxon>
        <taxon>Chitinophagales</taxon>
        <taxon>Chitinophagaceae</taxon>
        <taxon>Chitinophaga</taxon>
    </lineage>
</organism>
<keyword evidence="3" id="KW-1185">Reference proteome</keyword>
<dbReference type="PANTHER" id="PTHR12277:SF81">
    <property type="entry name" value="PROTEIN ABHD13"/>
    <property type="match status" value="1"/>
</dbReference>
<protein>
    <submittedName>
        <fullName evidence="2">Alpha/beta fold hydrolase</fullName>
    </submittedName>
</protein>
<dbReference type="PANTHER" id="PTHR12277">
    <property type="entry name" value="ALPHA/BETA HYDROLASE DOMAIN-CONTAINING PROTEIN"/>
    <property type="match status" value="1"/>
</dbReference>
<evidence type="ECO:0000259" key="1">
    <source>
        <dbReference type="Pfam" id="PF12146"/>
    </source>
</evidence>
<dbReference type="Proteomes" id="UP000260644">
    <property type="component" value="Unassembled WGS sequence"/>
</dbReference>
<dbReference type="Pfam" id="PF12146">
    <property type="entry name" value="Hydrolase_4"/>
    <property type="match status" value="1"/>
</dbReference>
<dbReference type="InterPro" id="IPR022742">
    <property type="entry name" value="Hydrolase_4"/>
</dbReference>
<evidence type="ECO:0000313" key="2">
    <source>
        <dbReference type="EMBL" id="RFS26342.1"/>
    </source>
</evidence>
<accession>A0A3E1YG47</accession>
<dbReference type="EMBL" id="QPMM01000001">
    <property type="protein sequence ID" value="RFS26342.1"/>
    <property type="molecule type" value="Genomic_DNA"/>
</dbReference>
<dbReference type="InterPro" id="IPR029058">
    <property type="entry name" value="AB_hydrolase_fold"/>
</dbReference>
<evidence type="ECO:0000313" key="3">
    <source>
        <dbReference type="Proteomes" id="UP000260644"/>
    </source>
</evidence>